<dbReference type="Proteomes" id="UP000553948">
    <property type="component" value="Unassembled WGS sequence"/>
</dbReference>
<evidence type="ECO:0000313" key="2">
    <source>
        <dbReference type="Proteomes" id="UP000553948"/>
    </source>
</evidence>
<protein>
    <submittedName>
        <fullName evidence="1">Uncharacterized protein</fullName>
    </submittedName>
</protein>
<comment type="caution">
    <text evidence="1">The sequence shown here is derived from an EMBL/GenBank/DDBJ whole genome shotgun (WGS) entry which is preliminary data.</text>
</comment>
<organism evidence="1 2">
    <name type="scientific">Pseudomonas putida</name>
    <name type="common">Arthrobacter siderocapsulatus</name>
    <dbReference type="NCBI Taxonomy" id="303"/>
    <lineage>
        <taxon>Bacteria</taxon>
        <taxon>Pseudomonadati</taxon>
        <taxon>Pseudomonadota</taxon>
        <taxon>Gammaproteobacteria</taxon>
        <taxon>Pseudomonadales</taxon>
        <taxon>Pseudomonadaceae</taxon>
        <taxon>Pseudomonas</taxon>
    </lineage>
</organism>
<dbReference type="AlphaFoldDB" id="A0A7W2L3W5"/>
<evidence type="ECO:0000313" key="1">
    <source>
        <dbReference type="EMBL" id="MBA6118007.1"/>
    </source>
</evidence>
<reference evidence="1 2" key="1">
    <citation type="submission" date="2020-07" db="EMBL/GenBank/DDBJ databases">
        <title>Diversity of carbapenemase encoding genes among Pseudomonas putida group clinical isolates in a tertiary Brazilian hospital.</title>
        <authorList>
            <person name="Alberto-Lei F."/>
            <person name="Nodari C.S."/>
            <person name="Streling A.P."/>
            <person name="Paulino J.T."/>
            <person name="Bessa-Neto F.O."/>
            <person name="Cayo R."/>
            <person name="Gales A.C."/>
        </authorList>
    </citation>
    <scope>NUCLEOTIDE SEQUENCE [LARGE SCALE GENOMIC DNA]</scope>
    <source>
        <strain evidence="1 2">12464</strain>
    </source>
</reference>
<gene>
    <name evidence="1" type="ORF">H4C47_20010</name>
</gene>
<name>A0A7W2L3W5_PSEPU</name>
<sequence>MDQALQSAYARSFHGSLYAIAADRYVPLRLSCSRDKWHWGITPQDDWLMAGGNAASLALHFAFEAHTQDRLHYHITLPDHSHPPKKLGLSRNSYLGFYQRSEVIDDWKIEPLEQTEQGLICHLRDHEGYRVGALLDTPHHSRQPMYLLNTKEGETLTFLLQQAD</sequence>
<accession>A0A7W2L3W5</accession>
<proteinExistence type="predicted"/>
<dbReference type="EMBL" id="JACGDG010000018">
    <property type="protein sequence ID" value="MBA6118007.1"/>
    <property type="molecule type" value="Genomic_DNA"/>
</dbReference>
<dbReference type="RefSeq" id="WP_176515162.1">
    <property type="nucleotide sequence ID" value="NZ_CP060529.1"/>
</dbReference>